<feature type="region of interest" description="Disordered" evidence="1">
    <location>
        <begin position="45"/>
        <end position="68"/>
    </location>
</feature>
<keyword evidence="2" id="KW-1133">Transmembrane helix</keyword>
<evidence type="ECO:0000313" key="4">
    <source>
        <dbReference type="Proteomes" id="UP000317171"/>
    </source>
</evidence>
<organism evidence="3 4">
    <name type="scientific">Gimesia alba</name>
    <dbReference type="NCBI Taxonomy" id="2527973"/>
    <lineage>
        <taxon>Bacteria</taxon>
        <taxon>Pseudomonadati</taxon>
        <taxon>Planctomycetota</taxon>
        <taxon>Planctomycetia</taxon>
        <taxon>Planctomycetales</taxon>
        <taxon>Planctomycetaceae</taxon>
        <taxon>Gimesia</taxon>
    </lineage>
</organism>
<keyword evidence="4" id="KW-1185">Reference proteome</keyword>
<dbReference type="KEGG" id="gaz:Pan241w_59330"/>
<dbReference type="RefSeq" id="WP_145222779.1">
    <property type="nucleotide sequence ID" value="NZ_CP036269.1"/>
</dbReference>
<sequence length="331" mass="36249">MNLKNTELPEKAVSHTLQTGSTLSATISMSNQSKSAVQIVSELPPAPPFRERDFSTQPDMDSNEVEEPTLTPKEKILLWLASFTATGYLVSFLFHSTILTVMAIVIVGGIQGNDDFSTLASLDDEDSFALNGPLDTRIEEEAGGKTTEFNILQPIKTMTGENESTLKEIEADVSAHLGKGDGETDGDGKGNGGGEFKFKPMGNAVTVGSFTAWTVPKDPDLNEDYLIIIQVKLPYTYKSTRYRASDLSGLVVGTDDHRQAIPWDVRWPNSTFTSNANGEVRPVSKKDYLPVKNRVSQLIVKVPGSKIPATRDTIKLQSKILKEKHTLEIVF</sequence>
<dbReference type="AlphaFoldDB" id="A0A517RPL6"/>
<evidence type="ECO:0000256" key="2">
    <source>
        <dbReference type="SAM" id="Phobius"/>
    </source>
</evidence>
<keyword evidence="2" id="KW-0812">Transmembrane</keyword>
<accession>A0A517RPL6</accession>
<proteinExistence type="predicted"/>
<dbReference type="EMBL" id="CP036269">
    <property type="protein sequence ID" value="QDT45805.1"/>
    <property type="molecule type" value="Genomic_DNA"/>
</dbReference>
<protein>
    <submittedName>
        <fullName evidence="3">Uncharacterized protein</fullName>
    </submittedName>
</protein>
<name>A0A517RPL6_9PLAN</name>
<dbReference type="Proteomes" id="UP000317171">
    <property type="component" value="Chromosome"/>
</dbReference>
<keyword evidence="2" id="KW-0472">Membrane</keyword>
<evidence type="ECO:0000313" key="3">
    <source>
        <dbReference type="EMBL" id="QDT45805.1"/>
    </source>
</evidence>
<dbReference type="OrthoDB" id="246218at2"/>
<evidence type="ECO:0000256" key="1">
    <source>
        <dbReference type="SAM" id="MobiDB-lite"/>
    </source>
</evidence>
<gene>
    <name evidence="3" type="ORF">Pan241w_59330</name>
</gene>
<feature type="transmembrane region" description="Helical" evidence="2">
    <location>
        <begin position="77"/>
        <end position="110"/>
    </location>
</feature>
<reference evidence="3 4" key="1">
    <citation type="submission" date="2019-02" db="EMBL/GenBank/DDBJ databases">
        <title>Deep-cultivation of Planctomycetes and their phenomic and genomic characterization uncovers novel biology.</title>
        <authorList>
            <person name="Wiegand S."/>
            <person name="Jogler M."/>
            <person name="Boedeker C."/>
            <person name="Pinto D."/>
            <person name="Vollmers J."/>
            <person name="Rivas-Marin E."/>
            <person name="Kohn T."/>
            <person name="Peeters S.H."/>
            <person name="Heuer A."/>
            <person name="Rast P."/>
            <person name="Oberbeckmann S."/>
            <person name="Bunk B."/>
            <person name="Jeske O."/>
            <person name="Meyerdierks A."/>
            <person name="Storesund J.E."/>
            <person name="Kallscheuer N."/>
            <person name="Luecker S."/>
            <person name="Lage O.M."/>
            <person name="Pohl T."/>
            <person name="Merkel B.J."/>
            <person name="Hornburger P."/>
            <person name="Mueller R.-W."/>
            <person name="Bruemmer F."/>
            <person name="Labrenz M."/>
            <person name="Spormann A.M."/>
            <person name="Op den Camp H."/>
            <person name="Overmann J."/>
            <person name="Amann R."/>
            <person name="Jetten M.S.M."/>
            <person name="Mascher T."/>
            <person name="Medema M.H."/>
            <person name="Devos D.P."/>
            <person name="Kaster A.-K."/>
            <person name="Ovreas L."/>
            <person name="Rohde M."/>
            <person name="Galperin M.Y."/>
            <person name="Jogler C."/>
        </authorList>
    </citation>
    <scope>NUCLEOTIDE SEQUENCE [LARGE SCALE GENOMIC DNA]</scope>
    <source>
        <strain evidence="3 4">Pan241w</strain>
    </source>
</reference>